<gene>
    <name evidence="5" type="ORF">SLEP1_g666</name>
</gene>
<dbReference type="InterPro" id="IPR041118">
    <property type="entry name" value="Rx_N"/>
</dbReference>
<evidence type="ECO:0000256" key="2">
    <source>
        <dbReference type="ARBA" id="ARBA00022741"/>
    </source>
</evidence>
<sequence length="139" mass="15741">MEAVGTAFLSASFEWLMDKLGSKSSELWNPQKQILDDLQNWKSLLPKIWVVLDDAEKRQIANPAVKLWLSDLKDLAYDMEDVLDGLEADERRKKLTAKTDQPSTTMQNTTGFLISSTASKLSCSTIYRQNKKHNCDISS</sequence>
<accession>A0AAV5HI06</accession>
<evidence type="ECO:0000259" key="4">
    <source>
        <dbReference type="Pfam" id="PF18052"/>
    </source>
</evidence>
<dbReference type="Pfam" id="PF18052">
    <property type="entry name" value="Rx_N"/>
    <property type="match status" value="1"/>
</dbReference>
<keyword evidence="1" id="KW-0677">Repeat</keyword>
<comment type="caution">
    <text evidence="5">The sequence shown here is derived from an EMBL/GenBank/DDBJ whole genome shotgun (WGS) entry which is preliminary data.</text>
</comment>
<evidence type="ECO:0000256" key="3">
    <source>
        <dbReference type="ARBA" id="ARBA00022821"/>
    </source>
</evidence>
<name>A0AAV5HI06_9ROSI</name>
<dbReference type="Gene3D" id="1.20.5.4130">
    <property type="match status" value="1"/>
</dbReference>
<feature type="domain" description="Disease resistance N-terminal" evidence="4">
    <location>
        <begin position="15"/>
        <end position="98"/>
    </location>
</feature>
<evidence type="ECO:0000313" key="6">
    <source>
        <dbReference type="Proteomes" id="UP001054252"/>
    </source>
</evidence>
<reference evidence="5 6" key="1">
    <citation type="journal article" date="2021" name="Commun. Biol.">
        <title>The genome of Shorea leprosula (Dipterocarpaceae) highlights the ecological relevance of drought in aseasonal tropical rainforests.</title>
        <authorList>
            <person name="Ng K.K.S."/>
            <person name="Kobayashi M.J."/>
            <person name="Fawcett J.A."/>
            <person name="Hatakeyama M."/>
            <person name="Paape T."/>
            <person name="Ng C.H."/>
            <person name="Ang C.C."/>
            <person name="Tnah L.H."/>
            <person name="Lee C.T."/>
            <person name="Nishiyama T."/>
            <person name="Sese J."/>
            <person name="O'Brien M.J."/>
            <person name="Copetti D."/>
            <person name="Mohd Noor M.I."/>
            <person name="Ong R.C."/>
            <person name="Putra M."/>
            <person name="Sireger I.Z."/>
            <person name="Indrioko S."/>
            <person name="Kosugi Y."/>
            <person name="Izuno A."/>
            <person name="Isagi Y."/>
            <person name="Lee S.L."/>
            <person name="Shimizu K.K."/>
        </authorList>
    </citation>
    <scope>NUCLEOTIDE SEQUENCE [LARGE SCALE GENOMIC DNA]</scope>
    <source>
        <strain evidence="5">214</strain>
    </source>
</reference>
<dbReference type="EMBL" id="BPVZ01000001">
    <property type="protein sequence ID" value="GKU86097.1"/>
    <property type="molecule type" value="Genomic_DNA"/>
</dbReference>
<dbReference type="Proteomes" id="UP001054252">
    <property type="component" value="Unassembled WGS sequence"/>
</dbReference>
<keyword evidence="3" id="KW-0611">Plant defense</keyword>
<keyword evidence="2" id="KW-0547">Nucleotide-binding</keyword>
<evidence type="ECO:0000313" key="5">
    <source>
        <dbReference type="EMBL" id="GKU86097.1"/>
    </source>
</evidence>
<proteinExistence type="predicted"/>
<protein>
    <recommendedName>
        <fullName evidence="4">Disease resistance N-terminal domain-containing protein</fullName>
    </recommendedName>
</protein>
<dbReference type="GO" id="GO:0000166">
    <property type="term" value="F:nucleotide binding"/>
    <property type="evidence" value="ECO:0007669"/>
    <property type="project" value="UniProtKB-KW"/>
</dbReference>
<organism evidence="5 6">
    <name type="scientific">Rubroshorea leprosula</name>
    <dbReference type="NCBI Taxonomy" id="152421"/>
    <lineage>
        <taxon>Eukaryota</taxon>
        <taxon>Viridiplantae</taxon>
        <taxon>Streptophyta</taxon>
        <taxon>Embryophyta</taxon>
        <taxon>Tracheophyta</taxon>
        <taxon>Spermatophyta</taxon>
        <taxon>Magnoliopsida</taxon>
        <taxon>eudicotyledons</taxon>
        <taxon>Gunneridae</taxon>
        <taxon>Pentapetalae</taxon>
        <taxon>rosids</taxon>
        <taxon>malvids</taxon>
        <taxon>Malvales</taxon>
        <taxon>Dipterocarpaceae</taxon>
        <taxon>Rubroshorea</taxon>
    </lineage>
</organism>
<dbReference type="GO" id="GO:0006952">
    <property type="term" value="P:defense response"/>
    <property type="evidence" value="ECO:0007669"/>
    <property type="project" value="UniProtKB-KW"/>
</dbReference>
<evidence type="ECO:0000256" key="1">
    <source>
        <dbReference type="ARBA" id="ARBA00022737"/>
    </source>
</evidence>
<keyword evidence="6" id="KW-1185">Reference proteome</keyword>
<dbReference type="AlphaFoldDB" id="A0AAV5HI06"/>